<accession>A0A2G4F1C8</accession>
<keyword evidence="2" id="KW-1185">Reference proteome</keyword>
<dbReference type="EMBL" id="NXIB02000049">
    <property type="protein sequence ID" value="PHX55555.1"/>
    <property type="molecule type" value="Genomic_DNA"/>
</dbReference>
<evidence type="ECO:0000313" key="2">
    <source>
        <dbReference type="Proteomes" id="UP000226442"/>
    </source>
</evidence>
<proteinExistence type="predicted"/>
<protein>
    <submittedName>
        <fullName evidence="1">Uncharacterized protein</fullName>
    </submittedName>
</protein>
<reference evidence="1" key="1">
    <citation type="submission" date="2017-10" db="EMBL/GenBank/DDBJ databases">
        <title>Draft genome sequence of the planktic cyanobacteria Tychonema bourrellyi isolated from alpine lentic freshwater.</title>
        <authorList>
            <person name="Tett A."/>
            <person name="Armanini F."/>
            <person name="Asnicar F."/>
            <person name="Boscaini A."/>
            <person name="Pasolli E."/>
            <person name="Zolfo M."/>
            <person name="Donati C."/>
            <person name="Salmaso N."/>
            <person name="Segata N."/>
        </authorList>
    </citation>
    <scope>NUCLEOTIDE SEQUENCE</scope>
    <source>
        <strain evidence="1">FEM_GT703</strain>
    </source>
</reference>
<dbReference type="RefSeq" id="WP_096831683.1">
    <property type="nucleotide sequence ID" value="NZ_NXIB02000049.1"/>
</dbReference>
<dbReference type="AlphaFoldDB" id="A0A2G4F1C8"/>
<comment type="caution">
    <text evidence="1">The sequence shown here is derived from an EMBL/GenBank/DDBJ whole genome shotgun (WGS) entry which is preliminary data.</text>
</comment>
<sequence length="61" mass="7345">MQQIKDTSLFTEITAQESASVNGACYRRRYYSSRYDSYRPRRHIVYRRNCNGTLRAVVSYW</sequence>
<organism evidence="1 2">
    <name type="scientific">Tychonema bourrellyi FEM_GT703</name>
    <dbReference type="NCBI Taxonomy" id="2040638"/>
    <lineage>
        <taxon>Bacteria</taxon>
        <taxon>Bacillati</taxon>
        <taxon>Cyanobacteriota</taxon>
        <taxon>Cyanophyceae</taxon>
        <taxon>Oscillatoriophycideae</taxon>
        <taxon>Oscillatoriales</taxon>
        <taxon>Microcoleaceae</taxon>
        <taxon>Tychonema</taxon>
    </lineage>
</organism>
<gene>
    <name evidence="1" type="ORF">CP500_010235</name>
</gene>
<dbReference type="Proteomes" id="UP000226442">
    <property type="component" value="Unassembled WGS sequence"/>
</dbReference>
<name>A0A2G4F1C8_9CYAN</name>
<evidence type="ECO:0000313" key="1">
    <source>
        <dbReference type="EMBL" id="PHX55555.1"/>
    </source>
</evidence>